<dbReference type="GO" id="GO:0090314">
    <property type="term" value="P:positive regulation of protein targeting to membrane"/>
    <property type="evidence" value="ECO:0007669"/>
    <property type="project" value="TreeGrafter"/>
</dbReference>
<evidence type="ECO:0000313" key="2">
    <source>
        <dbReference type="Proteomes" id="UP000076004"/>
    </source>
</evidence>
<dbReference type="GO" id="GO:0005509">
    <property type="term" value="F:calcium ion binding"/>
    <property type="evidence" value="ECO:0007669"/>
    <property type="project" value="TreeGrafter"/>
</dbReference>
<proteinExistence type="predicted"/>
<dbReference type="GO" id="GO:0031340">
    <property type="term" value="P:positive regulation of vesicle fusion"/>
    <property type="evidence" value="ECO:0007669"/>
    <property type="project" value="TreeGrafter"/>
</dbReference>
<dbReference type="GO" id="GO:0005544">
    <property type="term" value="F:calcium-dependent phospholipid binding"/>
    <property type="evidence" value="ECO:0007669"/>
    <property type="project" value="InterPro"/>
</dbReference>
<dbReference type="PANTHER" id="PTHR37412">
    <property type="entry name" value="C2 DOMAIN-CONTAINING PROTEIN 5"/>
    <property type="match status" value="1"/>
</dbReference>
<dbReference type="InterPro" id="IPR038983">
    <property type="entry name" value="C2CD5"/>
</dbReference>
<organism evidence="1 2">
    <name type="scientific">Plasmodium gaboni</name>
    <dbReference type="NCBI Taxonomy" id="647221"/>
    <lineage>
        <taxon>Eukaryota</taxon>
        <taxon>Sar</taxon>
        <taxon>Alveolata</taxon>
        <taxon>Apicomplexa</taxon>
        <taxon>Aconoidasida</taxon>
        <taxon>Haemosporida</taxon>
        <taxon>Plasmodiidae</taxon>
        <taxon>Plasmodium</taxon>
        <taxon>Plasmodium (Laverania)</taxon>
    </lineage>
</organism>
<sequence length="114" mass="13290">MPCILKVRISGIRDFNTFEKSELDSFKYIEVTLGETKQRTKFNINRSTNDLNLSFRLEIADDSELQTNPLKITIDDAENINNGYIQIDLSFFYFHDNLKLEGWFPLYDSLAGLK</sequence>
<protein>
    <recommendedName>
        <fullName evidence="3">C2 domain-containing protein</fullName>
    </recommendedName>
</protein>
<dbReference type="GO" id="GO:0072659">
    <property type="term" value="P:protein localization to plasma membrane"/>
    <property type="evidence" value="ECO:0007669"/>
    <property type="project" value="TreeGrafter"/>
</dbReference>
<dbReference type="GO" id="GO:0065002">
    <property type="term" value="P:intracellular protein transmembrane transport"/>
    <property type="evidence" value="ECO:0007669"/>
    <property type="project" value="TreeGrafter"/>
</dbReference>
<dbReference type="SUPFAM" id="SSF49562">
    <property type="entry name" value="C2 domain (Calcium/lipid-binding domain, CaLB)"/>
    <property type="match status" value="1"/>
</dbReference>
<dbReference type="AlphaFoldDB" id="A0A151LWJ5"/>
<evidence type="ECO:0008006" key="3">
    <source>
        <dbReference type="Google" id="ProtNLM"/>
    </source>
</evidence>
<accession>A0A151LWJ5</accession>
<name>A0A151LWJ5_9APIC</name>
<comment type="caution">
    <text evidence="1">The sequence shown here is derived from an EMBL/GenBank/DDBJ whole genome shotgun (WGS) entry which is preliminary data.</text>
</comment>
<dbReference type="VEuPathDB" id="PlasmoDB:PGSY75_0208100"/>
<dbReference type="InterPro" id="IPR035892">
    <property type="entry name" value="C2_domain_sf"/>
</dbReference>
<dbReference type="EMBL" id="LVLB01000003">
    <property type="protein sequence ID" value="KYO03512.1"/>
    <property type="molecule type" value="Genomic_DNA"/>
</dbReference>
<dbReference type="KEGG" id="pgab:PGSY75_0208100"/>
<dbReference type="GO" id="GO:0010828">
    <property type="term" value="P:positive regulation of D-glucose transmembrane transport"/>
    <property type="evidence" value="ECO:0007669"/>
    <property type="project" value="TreeGrafter"/>
</dbReference>
<feature type="non-terminal residue" evidence="1">
    <location>
        <position position="114"/>
    </location>
</feature>
<dbReference type="PANTHER" id="PTHR37412:SF2">
    <property type="entry name" value="C2 DOMAIN-CONTAINING PROTEIN 5"/>
    <property type="match status" value="1"/>
</dbReference>
<dbReference type="RefSeq" id="XP_018643736.1">
    <property type="nucleotide sequence ID" value="XM_018783746.1"/>
</dbReference>
<dbReference type="GeneID" id="29774366"/>
<dbReference type="GO" id="GO:0005886">
    <property type="term" value="C:plasma membrane"/>
    <property type="evidence" value="ECO:0007669"/>
    <property type="project" value="TreeGrafter"/>
</dbReference>
<evidence type="ECO:0000313" key="1">
    <source>
        <dbReference type="EMBL" id="KYO03512.1"/>
    </source>
</evidence>
<gene>
    <name evidence="1" type="ORF">PGSY75_0208100</name>
</gene>
<dbReference type="VEuPathDB" id="PlasmoDB:PGABG01_0205700"/>
<dbReference type="Proteomes" id="UP000076004">
    <property type="component" value="Chromosome 2"/>
</dbReference>
<reference evidence="1 2" key="1">
    <citation type="journal article" date="2016" name="Nat. Commun.">
        <title>Genomes of cryptic chimpanzee Plasmodium species reveal key evolutionary events leading to human malaria.</title>
        <authorList>
            <person name="Sundararaman S.A."/>
            <person name="Plenderleith L.J."/>
            <person name="Liu W."/>
            <person name="Loy D.E."/>
            <person name="Learn G.H."/>
            <person name="Li Y."/>
            <person name="Shaw K.S."/>
            <person name="Ayouba A."/>
            <person name="Peeters M."/>
            <person name="Speede S."/>
            <person name="Shaw G.M."/>
            <person name="Bushman F.D."/>
            <person name="Brisson D."/>
            <person name="Rayner J.C."/>
            <person name="Sharp P.M."/>
            <person name="Hahn B.H."/>
        </authorList>
    </citation>
    <scope>NUCLEOTIDE SEQUENCE [LARGE SCALE GENOMIC DNA]</scope>
    <source>
        <strain evidence="1 2">SY75</strain>
    </source>
</reference>